<proteinExistence type="predicted"/>
<evidence type="ECO:0000313" key="2">
    <source>
        <dbReference type="Proteomes" id="UP001054945"/>
    </source>
</evidence>
<reference evidence="1 2" key="1">
    <citation type="submission" date="2021-06" db="EMBL/GenBank/DDBJ databases">
        <title>Caerostris extrusa draft genome.</title>
        <authorList>
            <person name="Kono N."/>
            <person name="Arakawa K."/>
        </authorList>
    </citation>
    <scope>NUCLEOTIDE SEQUENCE [LARGE SCALE GENOMIC DNA]</scope>
</reference>
<sequence>MELKNELSNCVVTLPSAHSVNETGCCLTSGGIRVEDGCPHEVQLSLRLCSPQMKRGSQPIEAWNDVSNDAVVDIKRWRIRGFCGREVQRSNEEQEEMSTRLNV</sequence>
<dbReference type="EMBL" id="BPLR01003206">
    <property type="protein sequence ID" value="GIX82109.1"/>
    <property type="molecule type" value="Genomic_DNA"/>
</dbReference>
<dbReference type="AlphaFoldDB" id="A0AAV4NFA5"/>
<evidence type="ECO:0000313" key="1">
    <source>
        <dbReference type="EMBL" id="GIX82109.1"/>
    </source>
</evidence>
<name>A0AAV4NFA5_CAEEX</name>
<keyword evidence="2" id="KW-1185">Reference proteome</keyword>
<protein>
    <submittedName>
        <fullName evidence="1">Uncharacterized protein</fullName>
    </submittedName>
</protein>
<organism evidence="1 2">
    <name type="scientific">Caerostris extrusa</name>
    <name type="common">Bark spider</name>
    <name type="synonym">Caerostris bankana</name>
    <dbReference type="NCBI Taxonomy" id="172846"/>
    <lineage>
        <taxon>Eukaryota</taxon>
        <taxon>Metazoa</taxon>
        <taxon>Ecdysozoa</taxon>
        <taxon>Arthropoda</taxon>
        <taxon>Chelicerata</taxon>
        <taxon>Arachnida</taxon>
        <taxon>Araneae</taxon>
        <taxon>Araneomorphae</taxon>
        <taxon>Entelegynae</taxon>
        <taxon>Araneoidea</taxon>
        <taxon>Araneidae</taxon>
        <taxon>Caerostris</taxon>
    </lineage>
</organism>
<accession>A0AAV4NFA5</accession>
<dbReference type="Proteomes" id="UP001054945">
    <property type="component" value="Unassembled WGS sequence"/>
</dbReference>
<gene>
    <name evidence="1" type="ORF">CEXT_101651</name>
</gene>
<comment type="caution">
    <text evidence="1">The sequence shown here is derived from an EMBL/GenBank/DDBJ whole genome shotgun (WGS) entry which is preliminary data.</text>
</comment>